<dbReference type="GO" id="GO:0008168">
    <property type="term" value="F:methyltransferase activity"/>
    <property type="evidence" value="ECO:0007669"/>
    <property type="project" value="TreeGrafter"/>
</dbReference>
<dbReference type="STRING" id="1314777.A0A164XSL9"/>
<name>A0A164XSL9_9AGAM</name>
<dbReference type="OrthoDB" id="2013972at2759"/>
<evidence type="ECO:0000259" key="1">
    <source>
        <dbReference type="Pfam" id="PF13649"/>
    </source>
</evidence>
<dbReference type="PANTHER" id="PTHR43591">
    <property type="entry name" value="METHYLTRANSFERASE"/>
    <property type="match status" value="1"/>
</dbReference>
<dbReference type="Pfam" id="PF13649">
    <property type="entry name" value="Methyltransf_25"/>
    <property type="match status" value="1"/>
</dbReference>
<dbReference type="Gene3D" id="3.40.50.150">
    <property type="entry name" value="Vaccinia Virus protein VP39"/>
    <property type="match status" value="1"/>
</dbReference>
<feature type="domain" description="Methyltransferase" evidence="1">
    <location>
        <begin position="69"/>
        <end position="109"/>
    </location>
</feature>
<dbReference type="CDD" id="cd02440">
    <property type="entry name" value="AdoMet_MTases"/>
    <property type="match status" value="1"/>
</dbReference>
<keyword evidence="3" id="KW-1185">Reference proteome</keyword>
<evidence type="ECO:0000313" key="3">
    <source>
        <dbReference type="Proteomes" id="UP000076722"/>
    </source>
</evidence>
<reference evidence="2 3" key="1">
    <citation type="journal article" date="2016" name="Mol. Biol. Evol.">
        <title>Comparative Genomics of Early-Diverging Mushroom-Forming Fungi Provides Insights into the Origins of Lignocellulose Decay Capabilities.</title>
        <authorList>
            <person name="Nagy L.G."/>
            <person name="Riley R."/>
            <person name="Tritt A."/>
            <person name="Adam C."/>
            <person name="Daum C."/>
            <person name="Floudas D."/>
            <person name="Sun H."/>
            <person name="Yadav J.S."/>
            <person name="Pangilinan J."/>
            <person name="Larsson K.H."/>
            <person name="Matsuura K."/>
            <person name="Barry K."/>
            <person name="Labutti K."/>
            <person name="Kuo R."/>
            <person name="Ohm R.A."/>
            <person name="Bhattacharya S.S."/>
            <person name="Shirouzu T."/>
            <person name="Yoshinaga Y."/>
            <person name="Martin F.M."/>
            <person name="Grigoriev I.V."/>
            <person name="Hibbett D.S."/>
        </authorList>
    </citation>
    <scope>NUCLEOTIDE SEQUENCE [LARGE SCALE GENOMIC DNA]</scope>
    <source>
        <strain evidence="2 3">HHB9708</strain>
    </source>
</reference>
<dbReference type="Proteomes" id="UP000076722">
    <property type="component" value="Unassembled WGS sequence"/>
</dbReference>
<proteinExistence type="predicted"/>
<dbReference type="SUPFAM" id="SSF53335">
    <property type="entry name" value="S-adenosyl-L-methionine-dependent methyltransferases"/>
    <property type="match status" value="2"/>
</dbReference>
<evidence type="ECO:0000313" key="2">
    <source>
        <dbReference type="EMBL" id="KZS96251.1"/>
    </source>
</evidence>
<accession>A0A164XSL9</accession>
<dbReference type="AlphaFoldDB" id="A0A164XSL9"/>
<dbReference type="InterPro" id="IPR029063">
    <property type="entry name" value="SAM-dependent_MTases_sf"/>
</dbReference>
<dbReference type="PANTHER" id="PTHR43591:SF105">
    <property type="entry name" value="METHYLTRANSFERASE DOMAIN-CONTAINING PROTEIN-RELATED"/>
    <property type="match status" value="1"/>
</dbReference>
<dbReference type="InterPro" id="IPR041698">
    <property type="entry name" value="Methyltransf_25"/>
</dbReference>
<dbReference type="EMBL" id="KV419399">
    <property type="protein sequence ID" value="KZS96251.1"/>
    <property type="molecule type" value="Genomic_DNA"/>
</dbReference>
<sequence length="305" mass="34072">MSTLALKEVHGRGMNGTSDIYKLPADIKEMDRLALQHQMWKLMMDGLTPVTADELDILLASTNGVQAAVLDLGCGSGSWCIDMARAYPHARVVGFDLAPVAPRDTPPNSFQEEIGATDSFSSEINSTWFIRGACSDIVKAINEAVDCLRPGGLIILSDGDHIIMDANKQPAAPASETDCGPSRSWMARFMQEVNSYTWKLNEVLGTKFPSWLASNNKLDQATINYQMYHSPINWDGGDIKYGAQIGHMMYINCKDFIRAWRPMFKTNGWSDEEINRLVSRVDEEVDGPQVHIYIRWHAAWARKLS</sequence>
<protein>
    <recommendedName>
        <fullName evidence="1">Methyltransferase domain-containing protein</fullName>
    </recommendedName>
</protein>
<organism evidence="2 3">
    <name type="scientific">Sistotremastrum niveocremeum HHB9708</name>
    <dbReference type="NCBI Taxonomy" id="1314777"/>
    <lineage>
        <taxon>Eukaryota</taxon>
        <taxon>Fungi</taxon>
        <taxon>Dikarya</taxon>
        <taxon>Basidiomycota</taxon>
        <taxon>Agaricomycotina</taxon>
        <taxon>Agaricomycetes</taxon>
        <taxon>Sistotremastrales</taxon>
        <taxon>Sistotremastraceae</taxon>
        <taxon>Sertulicium</taxon>
        <taxon>Sertulicium niveocremeum</taxon>
    </lineage>
</organism>
<gene>
    <name evidence="2" type="ORF">SISNIDRAFT_307900</name>
</gene>